<evidence type="ECO:0000313" key="6">
    <source>
        <dbReference type="Proteomes" id="UP000215914"/>
    </source>
</evidence>
<sequence>MFIISTFSEIKYIINVILIEVATCETYFTCKCNLNDIGPREDATRIGSACVVRRQVVDISPLRRVNQVIYLLTTGACKCAFRNVKTLVECLADKLINAGKVSSNRCLCGCSVMDLVFYEKYLKKSYMPFYCINLDLSYRWTDDSLLIYYIMKTRHIVPPHFCWDSSTVAAEVCDLLESVFMVK</sequence>
<dbReference type="Pfam" id="PF00177">
    <property type="entry name" value="Ribosomal_S7"/>
    <property type="match status" value="1"/>
</dbReference>
<dbReference type="Gramene" id="mRNA:HanXRQr2_Chr02g0079931">
    <property type="protein sequence ID" value="mRNA:HanXRQr2_Chr02g0079931"/>
    <property type="gene ID" value="HanXRQr2_Chr02g0079931"/>
</dbReference>
<organism evidence="5 6">
    <name type="scientific">Helianthus annuus</name>
    <name type="common">Common sunflower</name>
    <dbReference type="NCBI Taxonomy" id="4232"/>
    <lineage>
        <taxon>Eukaryota</taxon>
        <taxon>Viridiplantae</taxon>
        <taxon>Streptophyta</taxon>
        <taxon>Embryophyta</taxon>
        <taxon>Tracheophyta</taxon>
        <taxon>Spermatophyta</taxon>
        <taxon>Magnoliopsida</taxon>
        <taxon>eudicotyledons</taxon>
        <taxon>Gunneridae</taxon>
        <taxon>Pentapetalae</taxon>
        <taxon>asterids</taxon>
        <taxon>campanulids</taxon>
        <taxon>Asterales</taxon>
        <taxon>Asteraceae</taxon>
        <taxon>Asteroideae</taxon>
        <taxon>Heliantheae alliance</taxon>
        <taxon>Heliantheae</taxon>
        <taxon>Helianthus</taxon>
    </lineage>
</organism>
<evidence type="ECO:0000256" key="2">
    <source>
        <dbReference type="ARBA" id="ARBA00022980"/>
    </source>
</evidence>
<dbReference type="AlphaFoldDB" id="A0A9K3JQR9"/>
<name>A0A9K3JQR9_HELAN</name>
<evidence type="ECO:0000256" key="3">
    <source>
        <dbReference type="ARBA" id="ARBA00023274"/>
    </source>
</evidence>
<dbReference type="InterPro" id="IPR023798">
    <property type="entry name" value="Ribosomal_uS7_dom"/>
</dbReference>
<dbReference type="GO" id="GO:0022627">
    <property type="term" value="C:cytosolic small ribosomal subunit"/>
    <property type="evidence" value="ECO:0000318"/>
    <property type="project" value="GO_Central"/>
</dbReference>
<dbReference type="GO" id="GO:0005840">
    <property type="term" value="C:ribosome"/>
    <property type="evidence" value="ECO:0000318"/>
    <property type="project" value="GO_Central"/>
</dbReference>
<reference evidence="5" key="1">
    <citation type="journal article" date="2017" name="Nature">
        <title>The sunflower genome provides insights into oil metabolism, flowering and Asterid evolution.</title>
        <authorList>
            <person name="Badouin H."/>
            <person name="Gouzy J."/>
            <person name="Grassa C.J."/>
            <person name="Murat F."/>
            <person name="Staton S.E."/>
            <person name="Cottret L."/>
            <person name="Lelandais-Briere C."/>
            <person name="Owens G.L."/>
            <person name="Carrere S."/>
            <person name="Mayjonade B."/>
            <person name="Legrand L."/>
            <person name="Gill N."/>
            <person name="Kane N.C."/>
            <person name="Bowers J.E."/>
            <person name="Hubner S."/>
            <person name="Bellec A."/>
            <person name="Berard A."/>
            <person name="Berges H."/>
            <person name="Blanchet N."/>
            <person name="Boniface M.C."/>
            <person name="Brunel D."/>
            <person name="Catrice O."/>
            <person name="Chaidir N."/>
            <person name="Claudel C."/>
            <person name="Donnadieu C."/>
            <person name="Faraut T."/>
            <person name="Fievet G."/>
            <person name="Helmstetter N."/>
            <person name="King M."/>
            <person name="Knapp S.J."/>
            <person name="Lai Z."/>
            <person name="Le Paslier M.C."/>
            <person name="Lippi Y."/>
            <person name="Lorenzon L."/>
            <person name="Mandel J.R."/>
            <person name="Marage G."/>
            <person name="Marchand G."/>
            <person name="Marquand E."/>
            <person name="Bret-Mestries E."/>
            <person name="Morien E."/>
            <person name="Nambeesan S."/>
            <person name="Nguyen T."/>
            <person name="Pegot-Espagnet P."/>
            <person name="Pouilly N."/>
            <person name="Raftis F."/>
            <person name="Sallet E."/>
            <person name="Schiex T."/>
            <person name="Thomas J."/>
            <person name="Vandecasteele C."/>
            <person name="Vares D."/>
            <person name="Vear F."/>
            <person name="Vautrin S."/>
            <person name="Crespi M."/>
            <person name="Mangin B."/>
            <person name="Burke J.M."/>
            <person name="Salse J."/>
            <person name="Munos S."/>
            <person name="Vincourt P."/>
            <person name="Rieseberg L.H."/>
            <person name="Langlade N.B."/>
        </authorList>
    </citation>
    <scope>NUCLEOTIDE SEQUENCE</scope>
    <source>
        <tissue evidence="5">Leaves</tissue>
    </source>
</reference>
<dbReference type="GO" id="GO:0019843">
    <property type="term" value="F:rRNA binding"/>
    <property type="evidence" value="ECO:0000318"/>
    <property type="project" value="GO_Central"/>
</dbReference>
<dbReference type="EMBL" id="MNCJ02000317">
    <property type="protein sequence ID" value="KAF5819644.1"/>
    <property type="molecule type" value="Genomic_DNA"/>
</dbReference>
<dbReference type="Proteomes" id="UP000215914">
    <property type="component" value="Unassembled WGS sequence"/>
</dbReference>
<proteinExistence type="inferred from homology"/>
<dbReference type="SUPFAM" id="SSF47973">
    <property type="entry name" value="Ribosomal protein S7"/>
    <property type="match status" value="1"/>
</dbReference>
<reference evidence="5" key="2">
    <citation type="submission" date="2020-06" db="EMBL/GenBank/DDBJ databases">
        <title>Helianthus annuus Genome sequencing and assembly Release 2.</title>
        <authorList>
            <person name="Gouzy J."/>
            <person name="Langlade N."/>
            <person name="Munos S."/>
        </authorList>
    </citation>
    <scope>NUCLEOTIDE SEQUENCE</scope>
    <source>
        <tissue evidence="5">Leaves</tissue>
    </source>
</reference>
<dbReference type="GO" id="GO:0003729">
    <property type="term" value="F:mRNA binding"/>
    <property type="evidence" value="ECO:0000318"/>
    <property type="project" value="GO_Central"/>
</dbReference>
<evidence type="ECO:0000313" key="5">
    <source>
        <dbReference type="EMBL" id="KAF5819644.1"/>
    </source>
</evidence>
<protein>
    <submittedName>
        <fullName evidence="5">Ribosomal protein S5/S7</fullName>
    </submittedName>
</protein>
<accession>A0A9K3JQR9</accession>
<feature type="domain" description="Small ribosomal subunit protein uS7" evidence="4">
    <location>
        <begin position="33"/>
        <end position="103"/>
    </location>
</feature>
<dbReference type="PANTHER" id="PTHR11205">
    <property type="entry name" value="RIBOSOMAL PROTEIN S7"/>
    <property type="match status" value="1"/>
</dbReference>
<gene>
    <name evidence="5" type="ORF">HanXRQr2_Chr02g0079931</name>
</gene>
<dbReference type="GO" id="GO:0003735">
    <property type="term" value="F:structural constituent of ribosome"/>
    <property type="evidence" value="ECO:0000318"/>
    <property type="project" value="GO_Central"/>
</dbReference>
<dbReference type="Gene3D" id="1.10.455.10">
    <property type="entry name" value="Ribosomal protein S7 domain"/>
    <property type="match status" value="1"/>
</dbReference>
<dbReference type="GO" id="GO:0006412">
    <property type="term" value="P:translation"/>
    <property type="evidence" value="ECO:0000318"/>
    <property type="project" value="GO_Central"/>
</dbReference>
<keyword evidence="2 5" id="KW-0689">Ribosomal protein</keyword>
<keyword evidence="6" id="KW-1185">Reference proteome</keyword>
<evidence type="ECO:0000256" key="1">
    <source>
        <dbReference type="ARBA" id="ARBA00007151"/>
    </source>
</evidence>
<comment type="similarity">
    <text evidence="1">Belongs to the universal ribosomal protein uS7 family.</text>
</comment>
<keyword evidence="3" id="KW-0687">Ribonucleoprotein</keyword>
<comment type="caution">
    <text evidence="5">The sequence shown here is derived from an EMBL/GenBank/DDBJ whole genome shotgun (WGS) entry which is preliminary data.</text>
</comment>
<dbReference type="InterPro" id="IPR000235">
    <property type="entry name" value="Ribosomal_uS7"/>
</dbReference>
<evidence type="ECO:0000259" key="4">
    <source>
        <dbReference type="Pfam" id="PF00177"/>
    </source>
</evidence>
<dbReference type="InterPro" id="IPR036823">
    <property type="entry name" value="Ribosomal_uS7_dom_sf"/>
</dbReference>